<name>A0A6C2UQ00_9BACT</name>
<gene>
    <name evidence="2" type="ORF">SCARR_04438</name>
</gene>
<keyword evidence="1" id="KW-0812">Transmembrane</keyword>
<organism evidence="2 3">
    <name type="scientific">Pontiella sulfatireligans</name>
    <dbReference type="NCBI Taxonomy" id="2750658"/>
    <lineage>
        <taxon>Bacteria</taxon>
        <taxon>Pseudomonadati</taxon>
        <taxon>Kiritimatiellota</taxon>
        <taxon>Kiritimatiellia</taxon>
        <taxon>Kiritimatiellales</taxon>
        <taxon>Pontiellaceae</taxon>
        <taxon>Pontiella</taxon>
    </lineage>
</organism>
<feature type="transmembrane region" description="Helical" evidence="1">
    <location>
        <begin position="101"/>
        <end position="119"/>
    </location>
</feature>
<feature type="transmembrane region" description="Helical" evidence="1">
    <location>
        <begin position="75"/>
        <end position="94"/>
    </location>
</feature>
<proteinExistence type="predicted"/>
<dbReference type="EMBL" id="CAAHFH010000002">
    <property type="protein sequence ID" value="VGO22355.1"/>
    <property type="molecule type" value="Genomic_DNA"/>
</dbReference>
<accession>A0A6C2UQ00</accession>
<evidence type="ECO:0000256" key="1">
    <source>
        <dbReference type="SAM" id="Phobius"/>
    </source>
</evidence>
<keyword evidence="1" id="KW-0472">Membrane</keyword>
<dbReference type="RefSeq" id="WP_136063740.1">
    <property type="nucleotide sequence ID" value="NZ_CAAHFH010000002.1"/>
</dbReference>
<evidence type="ECO:0000313" key="3">
    <source>
        <dbReference type="Proteomes" id="UP000346198"/>
    </source>
</evidence>
<reference evidence="2 3" key="1">
    <citation type="submission" date="2019-04" db="EMBL/GenBank/DDBJ databases">
        <authorList>
            <person name="Van Vliet M D."/>
        </authorList>
    </citation>
    <scope>NUCLEOTIDE SEQUENCE [LARGE SCALE GENOMIC DNA]</scope>
    <source>
        <strain evidence="2 3">F21</strain>
    </source>
</reference>
<dbReference type="Proteomes" id="UP000346198">
    <property type="component" value="Unassembled WGS sequence"/>
</dbReference>
<dbReference type="AlphaFoldDB" id="A0A6C2UQ00"/>
<feature type="transmembrane region" description="Helical" evidence="1">
    <location>
        <begin position="48"/>
        <end position="69"/>
    </location>
</feature>
<protein>
    <submittedName>
        <fullName evidence="2">Uncharacterized protein</fullName>
    </submittedName>
</protein>
<sequence>MKVMRCKHCLMKAEPRNGNCPACGIVPNKPKGDLSPGERRVRLHARGIRLMAMFHLVGAGAGLIMIPFFPAPLAMAVLAVVNLLLAFGLARYALPAYKAATVYYFLIGMVNVISIQHGAIHLGGIAMALLGLYLVGNSTAKAVFERRLPELL</sequence>
<keyword evidence="1" id="KW-1133">Transmembrane helix</keyword>
<evidence type="ECO:0000313" key="2">
    <source>
        <dbReference type="EMBL" id="VGO22355.1"/>
    </source>
</evidence>
<keyword evidence="3" id="KW-1185">Reference proteome</keyword>